<keyword evidence="8" id="KW-0170">Cobalt</keyword>
<dbReference type="EMBL" id="CP039690">
    <property type="protein sequence ID" value="QCI66493.1"/>
    <property type="molecule type" value="Genomic_DNA"/>
</dbReference>
<dbReference type="SUPFAM" id="SSF51703">
    <property type="entry name" value="Cobalamin (vitamin B12)-dependent enzymes"/>
    <property type="match status" value="1"/>
</dbReference>
<evidence type="ECO:0000256" key="3">
    <source>
        <dbReference type="ARBA" id="ARBA00008465"/>
    </source>
</evidence>
<dbReference type="PANTHER" id="PTHR48101:SF4">
    <property type="entry name" value="METHYLMALONYL-COA MUTASE, MITOCHONDRIAL"/>
    <property type="match status" value="1"/>
</dbReference>
<dbReference type="Gene3D" id="3.20.20.240">
    <property type="entry name" value="Methylmalonyl-CoA mutase"/>
    <property type="match status" value="1"/>
</dbReference>
<dbReference type="InterPro" id="IPR006099">
    <property type="entry name" value="MeMalonylCoA_mutase_a/b_cat"/>
</dbReference>
<evidence type="ECO:0000256" key="1">
    <source>
        <dbReference type="ARBA" id="ARBA00001922"/>
    </source>
</evidence>
<evidence type="ECO:0000313" key="11">
    <source>
        <dbReference type="EMBL" id="QCI66493.1"/>
    </source>
</evidence>
<evidence type="ECO:0000256" key="5">
    <source>
        <dbReference type="ARBA" id="ARBA00022628"/>
    </source>
</evidence>
<reference evidence="11 12" key="1">
    <citation type="submission" date="2019-04" db="EMBL/GenBank/DDBJ databases">
        <title>Phreatobacter aquaticus sp. nov.</title>
        <authorList>
            <person name="Choi A."/>
        </authorList>
    </citation>
    <scope>NUCLEOTIDE SEQUENCE [LARGE SCALE GENOMIC DNA]</scope>
    <source>
        <strain evidence="11 12">KCTC 52518</strain>
    </source>
</reference>
<dbReference type="EC" id="5.4.99.2" evidence="4"/>
<dbReference type="KEGG" id="pstg:E8M01_21030"/>
<feature type="domain" description="B12-binding" evidence="10">
    <location>
        <begin position="579"/>
        <end position="711"/>
    </location>
</feature>
<organism evidence="11 12">
    <name type="scientific">Phreatobacter stygius</name>
    <dbReference type="NCBI Taxonomy" id="1940610"/>
    <lineage>
        <taxon>Bacteria</taxon>
        <taxon>Pseudomonadati</taxon>
        <taxon>Pseudomonadota</taxon>
        <taxon>Alphaproteobacteria</taxon>
        <taxon>Hyphomicrobiales</taxon>
        <taxon>Phreatobacteraceae</taxon>
        <taxon>Phreatobacter</taxon>
    </lineage>
</organism>
<evidence type="ECO:0000313" key="12">
    <source>
        <dbReference type="Proteomes" id="UP000298781"/>
    </source>
</evidence>
<protein>
    <recommendedName>
        <fullName evidence="9">Methylmalonyl-CoA mutase</fullName>
        <ecNumber evidence="4">5.4.99.2</ecNumber>
    </recommendedName>
</protein>
<comment type="cofactor">
    <cofactor evidence="1">
        <name>adenosylcob(III)alamin</name>
        <dbReference type="ChEBI" id="CHEBI:18408"/>
    </cofactor>
</comment>
<dbReference type="GO" id="GO:0005737">
    <property type="term" value="C:cytoplasm"/>
    <property type="evidence" value="ECO:0007669"/>
    <property type="project" value="TreeGrafter"/>
</dbReference>
<dbReference type="AlphaFoldDB" id="A0A4D7B688"/>
<comment type="pathway">
    <text evidence="2">Metabolic intermediate metabolism; propanoyl-CoA degradation; succinyl-CoA from propanoyl-CoA: step 3/3.</text>
</comment>
<keyword evidence="6" id="KW-0479">Metal-binding</keyword>
<keyword evidence="12" id="KW-1185">Reference proteome</keyword>
<keyword evidence="5" id="KW-0846">Cobalamin</keyword>
<dbReference type="PROSITE" id="PS51332">
    <property type="entry name" value="B12_BINDING"/>
    <property type="match status" value="1"/>
</dbReference>
<dbReference type="NCBIfam" id="TIGR00640">
    <property type="entry name" value="acid_CoA_mut_C"/>
    <property type="match status" value="1"/>
</dbReference>
<dbReference type="InterPro" id="IPR006159">
    <property type="entry name" value="Acid_CoA_mut_C"/>
</dbReference>
<dbReference type="InterPro" id="IPR036724">
    <property type="entry name" value="Cobalamin-bd_sf"/>
</dbReference>
<dbReference type="NCBIfam" id="TIGR00641">
    <property type="entry name" value="acid_CoA_mut_N"/>
    <property type="match status" value="1"/>
</dbReference>
<comment type="similarity">
    <text evidence="3">Belongs to the methylmalonyl-CoA mutase family.</text>
</comment>
<evidence type="ECO:0000256" key="4">
    <source>
        <dbReference type="ARBA" id="ARBA00012398"/>
    </source>
</evidence>
<dbReference type="SUPFAM" id="SSF52242">
    <property type="entry name" value="Cobalamin (vitamin B12)-binding domain"/>
    <property type="match status" value="1"/>
</dbReference>
<name>A0A4D7B688_9HYPH</name>
<dbReference type="PROSITE" id="PS00544">
    <property type="entry name" value="METMALONYL_COA_MUTASE"/>
    <property type="match status" value="1"/>
</dbReference>
<gene>
    <name evidence="11" type="primary">scpA</name>
    <name evidence="11" type="ORF">E8M01_21030</name>
</gene>
<keyword evidence="7 11" id="KW-0413">Isomerase</keyword>
<dbReference type="GO" id="GO:0019678">
    <property type="term" value="P:propionate metabolic process, methylmalonyl pathway"/>
    <property type="evidence" value="ECO:0007669"/>
    <property type="project" value="TreeGrafter"/>
</dbReference>
<accession>A0A4D7B688</accession>
<dbReference type="RefSeq" id="WP_136961936.1">
    <property type="nucleotide sequence ID" value="NZ_CP039690.1"/>
</dbReference>
<proteinExistence type="inferred from homology"/>
<sequence>MTSIPDFSGLPFSKAAPAASGGEAWLTPEDILVQPVHGESDLAGIDFLETYPGIKPFLRGPYPTMYVNQPWTIRQYAGFSTAEDSNAFYRRNLAAGQKGLSVAFDLATHRGYDSDHPRVSGDVGMAGVAIDSIYDMRTLFSGIPLGEMSVSMTMNGAVLPVLALYIAAAEEQGVPQAKLSGTIQNDILKEFMVRNTYIYPPIPSMRIISDIFAHTAKHMPKYNSISISGYHMQEAGATQDLELAYTLADGVEYIRAGIAAGMTVDQFAPRLSFFWAIGMNFFMEVAKLRAARLLWAKLVKEFHPKTDKSLPLRTHCQTSGWSLTAQDVFNNVIRTQIEAMAATQGHTQSLHTNALDEALALPTDFSARIARNTQLFLQQESGTTRIIDPWGGSFYVEKLTADLAAKAWDHIQEVEALGGMAKAIDAGIPKLRIEEAAAKTQARIDSGLQSVIGVNKFKPEGEKPIDVLKVDNSAVRASQIDKLKRLRAERNPAEVQAALDALTAAAGGTGNLLELAVNAARAKATVGEMSDAMEKVFGRHKAEIKSISGVYKREVGAMNENVSRVQHMVEAFAENEGRRPRILVAKVGQDGHDRGQKVIASAFADLGFDVDIGPLFATPAEAAKQAIENDVHCVGVSSLAAGHLTLVPELRAELEAQGRDDIVIVVGGVIPPQDFAALYEAGAAAIFPPGTPIADAAIDLMDKLNAKLGYSQAAE</sequence>
<dbReference type="CDD" id="cd03679">
    <property type="entry name" value="MM_CoA_mutase_alpha_like"/>
    <property type="match status" value="1"/>
</dbReference>
<dbReference type="GO" id="GO:0046872">
    <property type="term" value="F:metal ion binding"/>
    <property type="evidence" value="ECO:0007669"/>
    <property type="project" value="UniProtKB-KW"/>
</dbReference>
<evidence type="ECO:0000256" key="6">
    <source>
        <dbReference type="ARBA" id="ARBA00022723"/>
    </source>
</evidence>
<evidence type="ECO:0000256" key="8">
    <source>
        <dbReference type="ARBA" id="ARBA00023285"/>
    </source>
</evidence>
<evidence type="ECO:0000259" key="10">
    <source>
        <dbReference type="PROSITE" id="PS51332"/>
    </source>
</evidence>
<dbReference type="Gene3D" id="3.40.50.280">
    <property type="entry name" value="Cobalamin-binding domain"/>
    <property type="match status" value="1"/>
</dbReference>
<dbReference type="InterPro" id="IPR058549">
    <property type="entry name" value="MeMalonylCoA_mutase_a/b_site"/>
</dbReference>
<dbReference type="InterPro" id="IPR006098">
    <property type="entry name" value="MMCoA_mutase_a_cat"/>
</dbReference>
<evidence type="ECO:0000256" key="9">
    <source>
        <dbReference type="ARBA" id="ARBA00072363"/>
    </source>
</evidence>
<dbReference type="PANTHER" id="PTHR48101">
    <property type="entry name" value="METHYLMALONYL-COA MUTASE, MITOCHONDRIAL-RELATED"/>
    <property type="match status" value="1"/>
</dbReference>
<dbReference type="OrthoDB" id="9762378at2"/>
<dbReference type="FunFam" id="3.20.20.240:FF:000001">
    <property type="entry name" value="Probable methylmalonyl-coa mutase"/>
    <property type="match status" value="1"/>
</dbReference>
<dbReference type="GO" id="GO:0004494">
    <property type="term" value="F:methylmalonyl-CoA mutase activity"/>
    <property type="evidence" value="ECO:0007669"/>
    <property type="project" value="UniProtKB-EC"/>
</dbReference>
<dbReference type="Pfam" id="PF01642">
    <property type="entry name" value="MM_CoA_mutase"/>
    <property type="match status" value="1"/>
</dbReference>
<dbReference type="GO" id="GO:0031419">
    <property type="term" value="F:cobalamin binding"/>
    <property type="evidence" value="ECO:0007669"/>
    <property type="project" value="UniProtKB-KW"/>
</dbReference>
<dbReference type="CDD" id="cd02071">
    <property type="entry name" value="MM_CoA_mut_B12_BD"/>
    <property type="match status" value="1"/>
</dbReference>
<dbReference type="InterPro" id="IPR006158">
    <property type="entry name" value="Cobalamin-bd"/>
</dbReference>
<dbReference type="FunFam" id="3.40.50.280:FF:000002">
    <property type="entry name" value="Methylmalonyl-CoA mutase, mitochondrial"/>
    <property type="match status" value="1"/>
</dbReference>
<dbReference type="Pfam" id="PF02310">
    <property type="entry name" value="B12-binding"/>
    <property type="match status" value="1"/>
</dbReference>
<dbReference type="InterPro" id="IPR016176">
    <property type="entry name" value="Cbl-dep_enz_cat"/>
</dbReference>
<dbReference type="NCBIfam" id="NF006944">
    <property type="entry name" value="PRK09426.1"/>
    <property type="match status" value="1"/>
</dbReference>
<evidence type="ECO:0000256" key="2">
    <source>
        <dbReference type="ARBA" id="ARBA00005146"/>
    </source>
</evidence>
<evidence type="ECO:0000256" key="7">
    <source>
        <dbReference type="ARBA" id="ARBA00023235"/>
    </source>
</evidence>
<dbReference type="Proteomes" id="UP000298781">
    <property type="component" value="Chromosome"/>
</dbReference>